<evidence type="ECO:0000256" key="1">
    <source>
        <dbReference type="ARBA" id="ARBA00005709"/>
    </source>
</evidence>
<evidence type="ECO:0000313" key="7">
    <source>
        <dbReference type="Proteomes" id="UP000036449"/>
    </source>
</evidence>
<comment type="subcellular location">
    <subcellularLocation>
        <location evidence="3">Secreted</location>
    </subcellularLocation>
    <subcellularLocation>
        <location evidence="3">Bacterial flagellum</location>
    </subcellularLocation>
</comment>
<evidence type="ECO:0000259" key="4">
    <source>
        <dbReference type="Pfam" id="PF00669"/>
    </source>
</evidence>
<dbReference type="AlphaFoldDB" id="A0A0J6T148"/>
<feature type="domain" description="Flagellin N-terminal" evidence="4">
    <location>
        <begin position="10"/>
        <end position="107"/>
    </location>
</feature>
<dbReference type="GO" id="GO:0005198">
    <property type="term" value="F:structural molecule activity"/>
    <property type="evidence" value="ECO:0007669"/>
    <property type="project" value="UniProtKB-UniRule"/>
</dbReference>
<evidence type="ECO:0000256" key="3">
    <source>
        <dbReference type="RuleBase" id="RU362073"/>
    </source>
</evidence>
<comment type="similarity">
    <text evidence="1 3">Belongs to the bacterial flagellin family.</text>
</comment>
<sequence>MSSSITLSAATRQNLLSLQDTASLLSTTQTRLSTGKKVNSALDNPINFFTAQNLTSRAGDLGNLLDGLSNGVQAIKAASQGITSIQKLVDSAKSAANQALSDKGTTSNGLPATAAAVSSSKSYGTLAGTTDGTQDFSTLGKDGSLDISLDGGKTKTTIRLDGATLGNNGADATKISASQLVTAINSQISNSSALKGKVAASVGSDGRLSFTTTSTGATQQLSVAGSASSTLDLGFGKAGTATGAKFTAANNVPTLAFTATAGSFLSVSDGFTTTSLAVTSTSLKSDGTAVGTAPSSADLADAYNVQLKAAGSAVTAAINGGKVEFTSQDVGPGSAVIVNIAAPPSGSTQVDVGFGATTGAAGGVSTAGTGTAATGLSSVGSDATDGSAKAIITGSTALAASTSFTAPANASFTIQLGSGPAKTIAVDATQIAAVGGTAATATRANIVDAINAQIAADTGLAGNVTASLDANNKLVLSSTKIGASQQITVTPAQGTTPGNNVNIGFGAQTSTVNGTATNTAVAISSTGKDATGSTNTTRQTLAKQFNELLSQITQQAKDTSFNGINLIYRNTSDPKENTLHITFNETGSSSIDVTGADLDADGLGLSKVTGGFQTDDEINAALSSITTATSQLRAQSSTFGANLTVVQNRQDFSKNLINILGSGAADLTSADLNEEAANSQALSTRNSLAISALSLANQAQQGILQLLR</sequence>
<dbReference type="OrthoDB" id="9808068at2"/>
<evidence type="ECO:0000256" key="2">
    <source>
        <dbReference type="ARBA" id="ARBA00023143"/>
    </source>
</evidence>
<dbReference type="InterPro" id="IPR046358">
    <property type="entry name" value="Flagellin_C"/>
</dbReference>
<organism evidence="6 7">
    <name type="scientific">Methylobacterium tarhaniae</name>
    <dbReference type="NCBI Taxonomy" id="1187852"/>
    <lineage>
        <taxon>Bacteria</taxon>
        <taxon>Pseudomonadati</taxon>
        <taxon>Pseudomonadota</taxon>
        <taxon>Alphaproteobacteria</taxon>
        <taxon>Hyphomicrobiales</taxon>
        <taxon>Methylobacteriaceae</taxon>
        <taxon>Methylobacterium</taxon>
    </lineage>
</organism>
<dbReference type="RefSeq" id="WP_048451788.1">
    <property type="nucleotide sequence ID" value="NZ_LABZ01000107.1"/>
</dbReference>
<comment type="function">
    <text evidence="3">Flagellin is the subunit protein which polymerizes to form the filaments of bacterial flagella.</text>
</comment>
<protein>
    <recommendedName>
        <fullName evidence="3">Flagellin</fullName>
    </recommendedName>
</protein>
<keyword evidence="3" id="KW-0964">Secreted</keyword>
<dbReference type="Pfam" id="PF00700">
    <property type="entry name" value="Flagellin_C"/>
    <property type="match status" value="1"/>
</dbReference>
<evidence type="ECO:0000313" key="6">
    <source>
        <dbReference type="EMBL" id="KMO39552.1"/>
    </source>
</evidence>
<dbReference type="EMBL" id="LABZ01000107">
    <property type="protein sequence ID" value="KMO39552.1"/>
    <property type="molecule type" value="Genomic_DNA"/>
</dbReference>
<keyword evidence="2 3" id="KW-0975">Bacterial flagellum</keyword>
<reference evidence="6 7" key="1">
    <citation type="submission" date="2015-03" db="EMBL/GenBank/DDBJ databases">
        <title>Genome sequencing of Methylobacterium tarhaniae DSM 25844.</title>
        <authorList>
            <person name="Chaudhry V."/>
            <person name="Patil P.B."/>
        </authorList>
    </citation>
    <scope>NUCLEOTIDE SEQUENCE [LARGE SCALE GENOMIC DNA]</scope>
    <source>
        <strain evidence="6 7">DSM 25844</strain>
    </source>
</reference>
<dbReference type="Gene3D" id="1.20.1330.10">
    <property type="entry name" value="f41 fragment of flagellin, N-terminal domain"/>
    <property type="match status" value="1"/>
</dbReference>
<name>A0A0J6T148_9HYPH</name>
<dbReference type="SUPFAM" id="SSF64518">
    <property type="entry name" value="Phase 1 flagellin"/>
    <property type="match status" value="2"/>
</dbReference>
<evidence type="ECO:0000259" key="5">
    <source>
        <dbReference type="Pfam" id="PF00700"/>
    </source>
</evidence>
<comment type="caution">
    <text evidence="6">The sequence shown here is derived from an EMBL/GenBank/DDBJ whole genome shotgun (WGS) entry which is preliminary data.</text>
</comment>
<dbReference type="Proteomes" id="UP000036449">
    <property type="component" value="Unassembled WGS sequence"/>
</dbReference>
<dbReference type="GO" id="GO:0009288">
    <property type="term" value="C:bacterial-type flagellum"/>
    <property type="evidence" value="ECO:0007669"/>
    <property type="project" value="UniProtKB-SubCell"/>
</dbReference>
<gene>
    <name evidence="6" type="ORF">VQ03_15520</name>
</gene>
<proteinExistence type="inferred from homology"/>
<feature type="domain" description="Flagellin C-terminal" evidence="5">
    <location>
        <begin position="623"/>
        <end position="707"/>
    </location>
</feature>
<accession>A0A0J6T148</accession>
<dbReference type="GO" id="GO:0005576">
    <property type="term" value="C:extracellular region"/>
    <property type="evidence" value="ECO:0007669"/>
    <property type="project" value="UniProtKB-SubCell"/>
</dbReference>
<dbReference type="PATRIC" id="fig|1187852.3.peg.245"/>
<dbReference type="InterPro" id="IPR001029">
    <property type="entry name" value="Flagellin_N"/>
</dbReference>
<dbReference type="Pfam" id="PF00669">
    <property type="entry name" value="Flagellin_N"/>
    <property type="match status" value="1"/>
</dbReference>
<keyword evidence="7" id="KW-1185">Reference proteome</keyword>